<dbReference type="Proteomes" id="UP000006718">
    <property type="component" value="Chromosome 16"/>
</dbReference>
<reference evidence="2" key="2">
    <citation type="submission" date="2019-01" db="EMBL/GenBank/DDBJ databases">
        <authorList>
            <person name="Graves T."/>
            <person name="Eichler E.E."/>
            <person name="Wilson R.K."/>
        </authorList>
    </citation>
    <scope>NUCLEOTIDE SEQUENCE [LARGE SCALE GENOMIC DNA]</scope>
    <source>
        <strain evidence="2">17573</strain>
    </source>
</reference>
<name>A0A5F7ZL37_MACMU</name>
<reference evidence="2" key="3">
    <citation type="submission" date="2025-08" db="UniProtKB">
        <authorList>
            <consortium name="Ensembl"/>
        </authorList>
    </citation>
    <scope>IDENTIFICATION</scope>
    <source>
        <strain evidence="2">17573</strain>
    </source>
</reference>
<dbReference type="Ensembl" id="ENSMMUT00000080930.1">
    <property type="protein sequence ID" value="ENSMMUP00000065338.1"/>
    <property type="gene ID" value="ENSMMUG00000065166.1"/>
</dbReference>
<accession>A0A5F7ZL37</accession>
<keyword evidence="3" id="KW-1185">Reference proteome</keyword>
<dbReference type="AlphaFoldDB" id="A0A5F7ZL37"/>
<proteinExistence type="predicted"/>
<feature type="region of interest" description="Disordered" evidence="1">
    <location>
        <begin position="41"/>
        <end position="141"/>
    </location>
</feature>
<organism evidence="2 3">
    <name type="scientific">Macaca mulatta</name>
    <name type="common">Rhesus macaque</name>
    <dbReference type="NCBI Taxonomy" id="9544"/>
    <lineage>
        <taxon>Eukaryota</taxon>
        <taxon>Metazoa</taxon>
        <taxon>Chordata</taxon>
        <taxon>Craniata</taxon>
        <taxon>Vertebrata</taxon>
        <taxon>Euteleostomi</taxon>
        <taxon>Mammalia</taxon>
        <taxon>Eutheria</taxon>
        <taxon>Euarchontoglires</taxon>
        <taxon>Primates</taxon>
        <taxon>Haplorrhini</taxon>
        <taxon>Catarrhini</taxon>
        <taxon>Cercopithecidae</taxon>
        <taxon>Cercopithecinae</taxon>
        <taxon>Macaca</taxon>
    </lineage>
</organism>
<dbReference type="VEuPathDB" id="HostDB:ENSMMUG00000065166"/>
<feature type="compositionally biased region" description="Low complexity" evidence="1">
    <location>
        <begin position="69"/>
        <end position="94"/>
    </location>
</feature>
<reference evidence="2" key="4">
    <citation type="submission" date="2025-09" db="UniProtKB">
        <authorList>
            <consortium name="Ensembl"/>
        </authorList>
    </citation>
    <scope>IDENTIFICATION</scope>
    <source>
        <strain evidence="2">17573</strain>
    </source>
</reference>
<dbReference type="Bgee" id="ENSMMUG00000065166">
    <property type="expression patterns" value="Expressed in cerebellar cortex"/>
</dbReference>
<evidence type="ECO:0000313" key="2">
    <source>
        <dbReference type="Ensembl" id="ENSMMUP00000065338.1"/>
    </source>
</evidence>
<evidence type="ECO:0000313" key="3">
    <source>
        <dbReference type="Proteomes" id="UP000006718"/>
    </source>
</evidence>
<reference evidence="3" key="1">
    <citation type="journal article" date="2007" name="Science">
        <title>Evolutionary and biomedical insights from the rhesus macaque genome.</title>
        <authorList>
            <person name="Gibbs R.A."/>
            <person name="Rogers J."/>
            <person name="Katze M.G."/>
            <person name="Bumgarner R."/>
            <person name="Weinstock G.M."/>
            <person name="Mardis E.R."/>
            <person name="Remington K.A."/>
            <person name="Strausberg R.L."/>
            <person name="Venter J.C."/>
            <person name="Wilson R.K."/>
            <person name="Batzer M.A."/>
            <person name="Bustamante C.D."/>
            <person name="Eichler E.E."/>
            <person name="Hahn M.W."/>
            <person name="Hardison R.C."/>
            <person name="Makova K.D."/>
            <person name="Miller W."/>
            <person name="Milosavljevic A."/>
            <person name="Palermo R.E."/>
            <person name="Siepel A."/>
            <person name="Sikela J.M."/>
            <person name="Attaway T."/>
            <person name="Bell S."/>
            <person name="Bernard K.E."/>
            <person name="Buhay C.J."/>
            <person name="Chandrabose M.N."/>
            <person name="Dao M."/>
            <person name="Davis C."/>
            <person name="Delehaunty K.D."/>
            <person name="Ding Y."/>
            <person name="Dinh H.H."/>
            <person name="Dugan-Rocha S."/>
            <person name="Fulton L.A."/>
            <person name="Gabisi R.A."/>
            <person name="Garner T.T."/>
            <person name="Godfrey J."/>
            <person name="Hawes A.C."/>
            <person name="Hernandez J."/>
            <person name="Hines S."/>
            <person name="Holder M."/>
            <person name="Hume J."/>
            <person name="Jhangiani S.N."/>
            <person name="Joshi V."/>
            <person name="Khan Z.M."/>
            <person name="Kirkness E.F."/>
            <person name="Cree A."/>
            <person name="Fowler R.G."/>
            <person name="Lee S."/>
            <person name="Lewis L.R."/>
            <person name="Li Z."/>
            <person name="Liu Y.-S."/>
            <person name="Moore S.M."/>
            <person name="Muzny D."/>
            <person name="Nazareth L.V."/>
            <person name="Ngo D.N."/>
            <person name="Okwuonu G.O."/>
            <person name="Pai G."/>
            <person name="Parker D."/>
            <person name="Paul H.A."/>
            <person name="Pfannkoch C."/>
            <person name="Pohl C.S."/>
            <person name="Rogers Y.-H.C."/>
            <person name="Ruiz S.J."/>
            <person name="Sabo A."/>
            <person name="Santibanez J."/>
            <person name="Schneider B.W."/>
            <person name="Smith S.M."/>
            <person name="Sodergren E."/>
            <person name="Svatek A.F."/>
            <person name="Utterback T.R."/>
            <person name="Vattathil S."/>
            <person name="Warren W."/>
            <person name="White C.S."/>
            <person name="Chinwalla A.T."/>
            <person name="Feng Y."/>
            <person name="Halpern A.L."/>
            <person name="Hillier L.W."/>
            <person name="Huang X."/>
            <person name="Minx P."/>
            <person name="Nelson J.O."/>
            <person name="Pepin K.H."/>
            <person name="Qin X."/>
            <person name="Sutton G.G."/>
            <person name="Venter E."/>
            <person name="Walenz B.P."/>
            <person name="Wallis J.W."/>
            <person name="Worley K.C."/>
            <person name="Yang S.-P."/>
            <person name="Jones S.M."/>
            <person name="Marra M.A."/>
            <person name="Rocchi M."/>
            <person name="Schein J.E."/>
            <person name="Baertsch R."/>
            <person name="Clarke L."/>
            <person name="Csuros M."/>
            <person name="Glasscock J."/>
            <person name="Harris R.A."/>
            <person name="Havlak P."/>
            <person name="Jackson A.R."/>
            <person name="Jiang H."/>
            <person name="Liu Y."/>
            <person name="Messina D.N."/>
            <person name="Shen Y."/>
            <person name="Song H.X.-Z."/>
            <person name="Wylie T."/>
            <person name="Zhang L."/>
            <person name="Birney E."/>
            <person name="Han K."/>
            <person name="Konkel M.K."/>
            <person name="Lee J."/>
            <person name="Smit A.F.A."/>
            <person name="Ullmer B."/>
            <person name="Wang H."/>
            <person name="Xing J."/>
            <person name="Burhans R."/>
            <person name="Cheng Z."/>
            <person name="Karro J.E."/>
            <person name="Ma J."/>
            <person name="Raney B."/>
            <person name="She X."/>
            <person name="Cox M.J."/>
            <person name="Demuth J.P."/>
            <person name="Dumas L.J."/>
            <person name="Han S.-G."/>
            <person name="Hopkins J."/>
            <person name="Karimpour-Fard A."/>
            <person name="Kim Y.H."/>
            <person name="Pollack J.R."/>
            <person name="Vinar T."/>
            <person name="Addo-Quaye C."/>
            <person name="Degenhardt J."/>
            <person name="Denby A."/>
            <person name="Hubisz M.J."/>
            <person name="Indap A."/>
            <person name="Kosiol C."/>
            <person name="Lahn B.T."/>
            <person name="Lawson H.A."/>
            <person name="Marklein A."/>
            <person name="Nielsen R."/>
            <person name="Vallender E.J."/>
            <person name="Clark A.G."/>
            <person name="Ferguson B."/>
            <person name="Hernandez R.D."/>
            <person name="Hirani K."/>
            <person name="Kehrer-Sawatzki H."/>
            <person name="Kolb J."/>
            <person name="Patil S."/>
            <person name="Pu L.-L."/>
            <person name="Ren Y."/>
            <person name="Smith D.G."/>
            <person name="Wheeler D.A."/>
            <person name="Schenck I."/>
            <person name="Ball E.V."/>
            <person name="Chen R."/>
            <person name="Cooper D.N."/>
            <person name="Giardine B."/>
            <person name="Hsu F."/>
            <person name="Kent W.J."/>
            <person name="Lesk A."/>
            <person name="Nelson D.L."/>
            <person name="O'brien W.E."/>
            <person name="Pruefer K."/>
            <person name="Stenson P.D."/>
            <person name="Wallace J.C."/>
            <person name="Ke H."/>
            <person name="Liu X.-M."/>
            <person name="Wang P."/>
            <person name="Xiang A.P."/>
            <person name="Yang F."/>
            <person name="Barber G.P."/>
            <person name="Haussler D."/>
            <person name="Karolchik D."/>
            <person name="Kern A.D."/>
            <person name="Kuhn R.M."/>
            <person name="Smith K.E."/>
            <person name="Zwieg A.S."/>
        </authorList>
    </citation>
    <scope>NUCLEOTIDE SEQUENCE [LARGE SCALE GENOMIC DNA]</scope>
    <source>
        <strain evidence="3">17573</strain>
    </source>
</reference>
<protein>
    <submittedName>
        <fullName evidence="2">Uncharacterized protein</fullName>
    </submittedName>
</protein>
<sequence length="255" mass="27758">MPPAHPRTPYCRLPNSAHPRTRRRPSVCTRAAGARCPRTRCRAGTGPRGWPHLNTCRRGTPRTRCSACPGTRIRGPSPPRTRGTPRSARSSRPGSSRRHSGTRRRRPPRTAPTCSEAPRTQCTACTAPSRSPRRRTSHLSAADTRFSRLLFGHPGRRSLESLPHPLPARTLTSSFSFAFSSTPTLFQGTLTPSLVKVGGSQLGKGKEARSRFLQPPEALAGQEGFPDNPAGASKFLGKFSLRLPRPVGCSSMINE</sequence>
<feature type="compositionally biased region" description="Basic residues" evidence="1">
    <location>
        <begin position="95"/>
        <end position="108"/>
    </location>
</feature>
<dbReference type="InParanoid" id="A0A5F7ZL37"/>
<evidence type="ECO:0000256" key="1">
    <source>
        <dbReference type="SAM" id="MobiDB-lite"/>
    </source>
</evidence>
<feature type="region of interest" description="Disordered" evidence="1">
    <location>
        <begin position="1"/>
        <end position="26"/>
    </location>
</feature>